<dbReference type="Proteomes" id="UP001177260">
    <property type="component" value="Unassembled WGS sequence"/>
</dbReference>
<proteinExistence type="predicted"/>
<evidence type="ECO:0000313" key="2">
    <source>
        <dbReference type="Proteomes" id="UP001177260"/>
    </source>
</evidence>
<organism evidence="1 2">
    <name type="scientific">Aspergillus melleus</name>
    <dbReference type="NCBI Taxonomy" id="138277"/>
    <lineage>
        <taxon>Eukaryota</taxon>
        <taxon>Fungi</taxon>
        <taxon>Dikarya</taxon>
        <taxon>Ascomycota</taxon>
        <taxon>Pezizomycotina</taxon>
        <taxon>Eurotiomycetes</taxon>
        <taxon>Eurotiomycetidae</taxon>
        <taxon>Eurotiales</taxon>
        <taxon>Aspergillaceae</taxon>
        <taxon>Aspergillus</taxon>
        <taxon>Aspergillus subgen. Circumdati</taxon>
    </lineage>
</organism>
<gene>
    <name evidence="1" type="ORF">N8T08_007756</name>
</gene>
<accession>A0ACC3BE46</accession>
<sequence length="77" mass="8949">MTASFLSEQEKYYAVQRVAENKTGIVNKQWKGNQALEAVMDPKTWILFFFNVAINIPNGGNVWYSWNNHQQPWILAC</sequence>
<reference evidence="1 2" key="1">
    <citation type="journal article" date="2023" name="ACS Omega">
        <title>Identification of the Neoaspergillic Acid Biosynthesis Gene Cluster by Establishing an In Vitro CRISPR-Ribonucleoprotein Genetic System in Aspergillus melleus.</title>
        <authorList>
            <person name="Yuan B."/>
            <person name="Grau M.F."/>
            <person name="Murata R.M."/>
            <person name="Torok T."/>
            <person name="Venkateswaran K."/>
            <person name="Stajich J.E."/>
            <person name="Wang C.C.C."/>
        </authorList>
    </citation>
    <scope>NUCLEOTIDE SEQUENCE [LARGE SCALE GENOMIC DNA]</scope>
    <source>
        <strain evidence="1 2">IMV 1140</strain>
    </source>
</reference>
<comment type="caution">
    <text evidence="1">The sequence shown here is derived from an EMBL/GenBank/DDBJ whole genome shotgun (WGS) entry which is preliminary data.</text>
</comment>
<name>A0ACC3BE46_9EURO</name>
<dbReference type="EMBL" id="JAOPJF010000005">
    <property type="protein sequence ID" value="KAK1149078.1"/>
    <property type="molecule type" value="Genomic_DNA"/>
</dbReference>
<keyword evidence="2" id="KW-1185">Reference proteome</keyword>
<evidence type="ECO:0000313" key="1">
    <source>
        <dbReference type="EMBL" id="KAK1149078.1"/>
    </source>
</evidence>
<protein>
    <submittedName>
        <fullName evidence="1">Uncharacterized protein</fullName>
    </submittedName>
</protein>